<accession>A0A7S1GBR1</accession>
<evidence type="ECO:0000256" key="3">
    <source>
        <dbReference type="ARBA" id="ARBA00022723"/>
    </source>
</evidence>
<protein>
    <recommendedName>
        <fullName evidence="9">Fe2OG dioxygenase domain-containing protein</fullName>
    </recommendedName>
</protein>
<evidence type="ECO:0000259" key="9">
    <source>
        <dbReference type="PROSITE" id="PS51471"/>
    </source>
</evidence>
<feature type="domain" description="Fe2OG dioxygenase" evidence="9">
    <location>
        <begin position="186"/>
        <end position="308"/>
    </location>
</feature>
<evidence type="ECO:0000256" key="7">
    <source>
        <dbReference type="ARBA" id="ARBA00023242"/>
    </source>
</evidence>
<dbReference type="AlphaFoldDB" id="A0A7S1GBR1"/>
<gene>
    <name evidence="10" type="ORF">BSP0115_LOCUS14286</name>
</gene>
<dbReference type="InterPro" id="IPR037151">
    <property type="entry name" value="AlkB-like_sf"/>
</dbReference>
<feature type="compositionally biased region" description="Gly residues" evidence="8">
    <location>
        <begin position="44"/>
        <end position="66"/>
    </location>
</feature>
<dbReference type="Gene3D" id="2.60.120.590">
    <property type="entry name" value="Alpha-ketoglutarate-dependent dioxygenase AlkB-like"/>
    <property type="match status" value="1"/>
</dbReference>
<dbReference type="InterPro" id="IPR032862">
    <property type="entry name" value="ALKBH6"/>
</dbReference>
<keyword evidence="5" id="KW-0560">Oxidoreductase</keyword>
<comment type="similarity">
    <text evidence="2">Belongs to the alkB family.</text>
</comment>
<dbReference type="Pfam" id="PF13532">
    <property type="entry name" value="2OG-FeII_Oxy_2"/>
    <property type="match status" value="1"/>
</dbReference>
<dbReference type="InterPro" id="IPR005123">
    <property type="entry name" value="Oxoglu/Fe-dep_dioxygenase_dom"/>
</dbReference>
<dbReference type="SUPFAM" id="SSF51197">
    <property type="entry name" value="Clavaminate synthase-like"/>
    <property type="match status" value="1"/>
</dbReference>
<organism evidence="10">
    <name type="scientific">Bicosoecida sp. CB-2014</name>
    <dbReference type="NCBI Taxonomy" id="1486930"/>
    <lineage>
        <taxon>Eukaryota</taxon>
        <taxon>Sar</taxon>
        <taxon>Stramenopiles</taxon>
        <taxon>Bigyra</taxon>
        <taxon>Opalozoa</taxon>
        <taxon>Bicosoecida</taxon>
    </lineage>
</organism>
<evidence type="ECO:0000256" key="2">
    <source>
        <dbReference type="ARBA" id="ARBA00007879"/>
    </source>
</evidence>
<dbReference type="GO" id="GO:0051213">
    <property type="term" value="F:dioxygenase activity"/>
    <property type="evidence" value="ECO:0007669"/>
    <property type="project" value="UniProtKB-KW"/>
</dbReference>
<dbReference type="PANTHER" id="PTHR46030">
    <property type="entry name" value="ALPHA-KETOGLUTARATE-DEPENDENT DIOXYGENASE ALKB HOMOLOG 6"/>
    <property type="match status" value="1"/>
</dbReference>
<evidence type="ECO:0000256" key="4">
    <source>
        <dbReference type="ARBA" id="ARBA00022964"/>
    </source>
</evidence>
<evidence type="ECO:0000256" key="1">
    <source>
        <dbReference type="ARBA" id="ARBA00004123"/>
    </source>
</evidence>
<sequence length="348" mass="36121">MLTVVAGQPGTPDFKPYAWRCAAPAAGGGGGARDARSGDEPSGAGAGGGGSDARGGGRGGAVGAGADGRARGSAGAGGVVASKVDFPPLTLAPRRALDAASGEVGAALGLPSVAYYPDFVTPEEEGELLASTYLAAAPWHPLRKRRLQMYGGTPAAEGMRAQPLPPFMHACARALVEAGVFAADAPPNHVLLNEYEPGQGIMPHKDGPLYHPVVAILSLRSSCCLDFWPSLEASSREGGAPVASVLCRPRSLLVFREAAYTDVWHSIRERDADPITDTVANRDMLGLEVGDVVVREDTRVSFTIRRVLNVLPSSGDGDDGDDVPATAEAADEARRRHAQMLHSVSDDR</sequence>
<keyword evidence="6" id="KW-0408">Iron</keyword>
<name>A0A7S1GBR1_9STRA</name>
<evidence type="ECO:0000256" key="6">
    <source>
        <dbReference type="ARBA" id="ARBA00023004"/>
    </source>
</evidence>
<evidence type="ECO:0000313" key="10">
    <source>
        <dbReference type="EMBL" id="CAD8921024.1"/>
    </source>
</evidence>
<evidence type="ECO:0000256" key="5">
    <source>
        <dbReference type="ARBA" id="ARBA00023002"/>
    </source>
</evidence>
<dbReference type="GO" id="GO:0046872">
    <property type="term" value="F:metal ion binding"/>
    <property type="evidence" value="ECO:0007669"/>
    <property type="project" value="UniProtKB-KW"/>
</dbReference>
<proteinExistence type="inferred from homology"/>
<dbReference type="InterPro" id="IPR027450">
    <property type="entry name" value="AlkB-like"/>
</dbReference>
<dbReference type="PANTHER" id="PTHR46030:SF1">
    <property type="entry name" value="ALPHA-KETOGLUTARATE-DEPENDENT DIOXYGENASE ALKB HOMOLOG 6"/>
    <property type="match status" value="1"/>
</dbReference>
<comment type="subcellular location">
    <subcellularLocation>
        <location evidence="1">Nucleus</location>
    </subcellularLocation>
</comment>
<dbReference type="PROSITE" id="PS51471">
    <property type="entry name" value="FE2OG_OXY"/>
    <property type="match status" value="1"/>
</dbReference>
<evidence type="ECO:0000256" key="8">
    <source>
        <dbReference type="SAM" id="MobiDB-lite"/>
    </source>
</evidence>
<reference evidence="10" key="1">
    <citation type="submission" date="2021-01" db="EMBL/GenBank/DDBJ databases">
        <authorList>
            <person name="Corre E."/>
            <person name="Pelletier E."/>
            <person name="Niang G."/>
            <person name="Scheremetjew M."/>
            <person name="Finn R."/>
            <person name="Kale V."/>
            <person name="Holt S."/>
            <person name="Cochrane G."/>
            <person name="Meng A."/>
            <person name="Brown T."/>
            <person name="Cohen L."/>
        </authorList>
    </citation>
    <scope>NUCLEOTIDE SEQUENCE</scope>
    <source>
        <strain evidence="10">Ms1</strain>
    </source>
</reference>
<keyword evidence="7" id="KW-0539">Nucleus</keyword>
<keyword evidence="3" id="KW-0479">Metal-binding</keyword>
<dbReference type="EMBL" id="HBFS01021342">
    <property type="protein sequence ID" value="CAD8921024.1"/>
    <property type="molecule type" value="Transcribed_RNA"/>
</dbReference>
<keyword evidence="4" id="KW-0223">Dioxygenase</keyword>
<dbReference type="GO" id="GO:0005634">
    <property type="term" value="C:nucleus"/>
    <property type="evidence" value="ECO:0007669"/>
    <property type="project" value="UniProtKB-SubCell"/>
</dbReference>
<feature type="region of interest" description="Disordered" evidence="8">
    <location>
        <begin position="25"/>
        <end position="76"/>
    </location>
</feature>